<comment type="similarity">
    <text evidence="2 7">Belongs to the membrane-bound acyltransferase family.</text>
</comment>
<feature type="transmembrane region" description="Helical" evidence="8">
    <location>
        <begin position="77"/>
        <end position="93"/>
    </location>
</feature>
<dbReference type="EMBL" id="JACRSV010000001">
    <property type="protein sequence ID" value="MBC8558589.1"/>
    <property type="molecule type" value="Genomic_DNA"/>
</dbReference>
<feature type="transmembrane region" description="Helical" evidence="8">
    <location>
        <begin position="326"/>
        <end position="345"/>
    </location>
</feature>
<evidence type="ECO:0000256" key="3">
    <source>
        <dbReference type="ARBA" id="ARBA00022475"/>
    </source>
</evidence>
<evidence type="ECO:0000256" key="6">
    <source>
        <dbReference type="ARBA" id="ARBA00023136"/>
    </source>
</evidence>
<gene>
    <name evidence="9" type="ORF">H8710_00765</name>
</gene>
<dbReference type="AlphaFoldDB" id="A0A926DZ82"/>
<feature type="transmembrane region" description="Helical" evidence="8">
    <location>
        <begin position="147"/>
        <end position="168"/>
    </location>
</feature>
<keyword evidence="7" id="KW-0012">Acyltransferase</keyword>
<keyword evidence="5 8" id="KW-1133">Transmembrane helix</keyword>
<dbReference type="GO" id="GO:0005886">
    <property type="term" value="C:plasma membrane"/>
    <property type="evidence" value="ECO:0007669"/>
    <property type="project" value="UniProtKB-SubCell"/>
</dbReference>
<evidence type="ECO:0000256" key="2">
    <source>
        <dbReference type="ARBA" id="ARBA00010323"/>
    </source>
</evidence>
<feature type="transmembrane region" description="Helical" evidence="8">
    <location>
        <begin position="428"/>
        <end position="447"/>
    </location>
</feature>
<feature type="transmembrane region" description="Helical" evidence="8">
    <location>
        <begin position="216"/>
        <end position="239"/>
    </location>
</feature>
<dbReference type="PIRSF" id="PIRSF500217">
    <property type="entry name" value="AlgI"/>
    <property type="match status" value="1"/>
</dbReference>
<keyword evidence="3 7" id="KW-1003">Cell membrane</keyword>
<feature type="transmembrane region" description="Helical" evidence="8">
    <location>
        <begin position="189"/>
        <end position="210"/>
    </location>
</feature>
<evidence type="ECO:0000313" key="10">
    <source>
        <dbReference type="Proteomes" id="UP000610760"/>
    </source>
</evidence>
<dbReference type="InterPro" id="IPR004299">
    <property type="entry name" value="MBOAT_fam"/>
</dbReference>
<reference evidence="9" key="1">
    <citation type="submission" date="2020-08" db="EMBL/GenBank/DDBJ databases">
        <title>Genome public.</title>
        <authorList>
            <person name="Liu C."/>
            <person name="Sun Q."/>
        </authorList>
    </citation>
    <scope>NUCLEOTIDE SEQUENCE</scope>
    <source>
        <strain evidence="9">NSJ-33</strain>
    </source>
</reference>
<feature type="transmembrane region" description="Helical" evidence="8">
    <location>
        <begin position="394"/>
        <end position="416"/>
    </location>
</feature>
<feature type="transmembrane region" description="Helical" evidence="8">
    <location>
        <begin position="34"/>
        <end position="57"/>
    </location>
</feature>
<dbReference type="GO" id="GO:0042121">
    <property type="term" value="P:alginic acid biosynthetic process"/>
    <property type="evidence" value="ECO:0007669"/>
    <property type="project" value="InterPro"/>
</dbReference>
<evidence type="ECO:0000256" key="7">
    <source>
        <dbReference type="PIRNR" id="PIRNR016636"/>
    </source>
</evidence>
<keyword evidence="7" id="KW-0808">Transferase</keyword>
<dbReference type="Proteomes" id="UP000610760">
    <property type="component" value="Unassembled WGS sequence"/>
</dbReference>
<evidence type="ECO:0000256" key="4">
    <source>
        <dbReference type="ARBA" id="ARBA00022692"/>
    </source>
</evidence>
<dbReference type="PIRSF" id="PIRSF016636">
    <property type="entry name" value="AlgI_DltB"/>
    <property type="match status" value="1"/>
</dbReference>
<dbReference type="PANTHER" id="PTHR13285:SF18">
    <property type="entry name" value="PROTEIN-CYSTEINE N-PALMITOYLTRANSFERASE RASP"/>
    <property type="match status" value="1"/>
</dbReference>
<accession>A0A926DZ82</accession>
<dbReference type="InterPro" id="IPR028362">
    <property type="entry name" value="AlgI"/>
</dbReference>
<feature type="transmembrane region" description="Helical" evidence="8">
    <location>
        <begin position="357"/>
        <end position="382"/>
    </location>
</feature>
<dbReference type="PANTHER" id="PTHR13285">
    <property type="entry name" value="ACYLTRANSFERASE"/>
    <property type="match status" value="1"/>
</dbReference>
<dbReference type="Pfam" id="PF03062">
    <property type="entry name" value="MBOAT"/>
    <property type="match status" value="1"/>
</dbReference>
<comment type="caution">
    <text evidence="9">The sequence shown here is derived from an EMBL/GenBank/DDBJ whole genome shotgun (WGS) entry which is preliminary data.</text>
</comment>
<evidence type="ECO:0000313" key="9">
    <source>
        <dbReference type="EMBL" id="MBC8558589.1"/>
    </source>
</evidence>
<proteinExistence type="inferred from homology"/>
<name>A0A926DZ82_9FIRM</name>
<organism evidence="9 10">
    <name type="scientific">Fumia xinanensis</name>
    <dbReference type="NCBI Taxonomy" id="2763659"/>
    <lineage>
        <taxon>Bacteria</taxon>
        <taxon>Bacillati</taxon>
        <taxon>Bacillota</taxon>
        <taxon>Clostridia</taxon>
        <taxon>Eubacteriales</taxon>
        <taxon>Oscillospiraceae</taxon>
        <taxon>Fumia</taxon>
    </lineage>
</organism>
<feature type="transmembrane region" description="Helical" evidence="8">
    <location>
        <begin position="105"/>
        <end position="127"/>
    </location>
</feature>
<keyword evidence="4 8" id="KW-0812">Transmembrane</keyword>
<sequence>MVFSSILFLFRFMPIAFLIYYLSPKKMKNFSLMVLSLIFYAWGEPKYLPIMLFSIVLDYSCGLGMRRFKDNKALRRMFLIFSMTGNLGMLFFFKYTNFFIDNINGLFGLAIPAMSLTLPLGISFYTFQTMSYSIDVYRGKVEAETNIINFGAFVVLFPQLIAGPIVKYSDISNELKNRRMNLCQIEDGIRLFIMGLGSKVLIANNIGALWTEVEGLNVAGISSGLAWLGIIAFSFQIYFDFSGYSLMAIGLGKMLGFEFPQNFNYPYISRSITEFWRRWHMTLSSWFREYLYIPLGGNRVKPLRMYFNLLVVWACTGFWHGASWNFVLWGLFFFVVLVIEKTVLLKYLEKSKCISHIYVIVLLLLSWTLFAITDFSQLGLYFQKMFDFTGGVDWLYYLRNYGVTLILCCIFSTPLLKKLYEKKIQYHPILKTVLLAVVLIFSVAYLVDASYNPFLYFRF</sequence>
<evidence type="ECO:0000256" key="1">
    <source>
        <dbReference type="ARBA" id="ARBA00004651"/>
    </source>
</evidence>
<dbReference type="InterPro" id="IPR024194">
    <property type="entry name" value="Ac/AlaTfrase_AlgI/DltB"/>
</dbReference>
<protein>
    <submittedName>
        <fullName evidence="9">MBOAT family protein</fullName>
    </submittedName>
</protein>
<dbReference type="RefSeq" id="WP_249293480.1">
    <property type="nucleotide sequence ID" value="NZ_JACRSV010000001.1"/>
</dbReference>
<dbReference type="GO" id="GO:0016746">
    <property type="term" value="F:acyltransferase activity"/>
    <property type="evidence" value="ECO:0007669"/>
    <property type="project" value="UniProtKB-KW"/>
</dbReference>
<keyword evidence="6 7" id="KW-0472">Membrane</keyword>
<comment type="subcellular location">
    <subcellularLocation>
        <location evidence="1">Cell membrane</location>
        <topology evidence="1">Multi-pass membrane protein</topology>
    </subcellularLocation>
</comment>
<evidence type="ECO:0000256" key="8">
    <source>
        <dbReference type="SAM" id="Phobius"/>
    </source>
</evidence>
<feature type="transmembrane region" description="Helical" evidence="8">
    <location>
        <begin position="6"/>
        <end position="22"/>
    </location>
</feature>
<dbReference type="InterPro" id="IPR051085">
    <property type="entry name" value="MB_O-acyltransferase"/>
</dbReference>
<evidence type="ECO:0000256" key="5">
    <source>
        <dbReference type="ARBA" id="ARBA00022989"/>
    </source>
</evidence>
<keyword evidence="10" id="KW-1185">Reference proteome</keyword>